<dbReference type="PANTHER" id="PTHR43540">
    <property type="entry name" value="PEROXYUREIDOACRYLATE/UREIDOACRYLATE AMIDOHYDROLASE-RELATED"/>
    <property type="match status" value="1"/>
</dbReference>
<sequence length="237" mass="25388">MTDLPPILSQLRVPSLYIIHIPLCQLGNLDIYTETADRMSVPKSFRAHLGRVPSTVSLADRDSILVIIDAQNEYAEGILKISDETITYSRPNILTLLQRYRAAHAPVAHVVHVTPPGAPVFTPDTPLAEAFPELAPQLERTSPDAPDLDFEVLVPKRFPGSFAETILDDVVKRAGVKKVVLTGYMAHVCVSTTAREAAQRGYDVVVVGGCGGGSGYTGGWGRGVGGDGGGSYEDGYD</sequence>
<dbReference type="SUPFAM" id="SSF52499">
    <property type="entry name" value="Isochorismatase-like hydrolases"/>
    <property type="match status" value="1"/>
</dbReference>
<feature type="domain" description="Isochorismatase-like" evidence="3">
    <location>
        <begin position="63"/>
        <end position="210"/>
    </location>
</feature>
<protein>
    <submittedName>
        <fullName evidence="4">Secreted isochorismatase effector Isc1</fullName>
    </submittedName>
</protein>
<name>A0A8H6XIE0_9AGAR</name>
<evidence type="ECO:0000313" key="5">
    <source>
        <dbReference type="Proteomes" id="UP000623467"/>
    </source>
</evidence>
<dbReference type="OrthoDB" id="245563at2759"/>
<dbReference type="EMBL" id="JACAZH010000028">
    <property type="protein sequence ID" value="KAF7341056.1"/>
    <property type="molecule type" value="Genomic_DNA"/>
</dbReference>
<evidence type="ECO:0000313" key="4">
    <source>
        <dbReference type="EMBL" id="KAF7341056.1"/>
    </source>
</evidence>
<dbReference type="InterPro" id="IPR036380">
    <property type="entry name" value="Isochorismatase-like_sf"/>
</dbReference>
<evidence type="ECO:0000259" key="3">
    <source>
        <dbReference type="Pfam" id="PF00857"/>
    </source>
</evidence>
<dbReference type="InterPro" id="IPR050272">
    <property type="entry name" value="Isochorismatase-like_hydrls"/>
</dbReference>
<dbReference type="Proteomes" id="UP000623467">
    <property type="component" value="Unassembled WGS sequence"/>
</dbReference>
<keyword evidence="5" id="KW-1185">Reference proteome</keyword>
<dbReference type="PANTHER" id="PTHR43540:SF15">
    <property type="entry name" value="BLR5631 PROTEIN"/>
    <property type="match status" value="1"/>
</dbReference>
<gene>
    <name evidence="4" type="ORF">MSAN_02091700</name>
</gene>
<evidence type="ECO:0000256" key="2">
    <source>
        <dbReference type="ARBA" id="ARBA00022801"/>
    </source>
</evidence>
<dbReference type="Gene3D" id="3.40.50.850">
    <property type="entry name" value="Isochorismatase-like"/>
    <property type="match status" value="1"/>
</dbReference>
<evidence type="ECO:0000256" key="1">
    <source>
        <dbReference type="ARBA" id="ARBA00006336"/>
    </source>
</evidence>
<dbReference type="InterPro" id="IPR000868">
    <property type="entry name" value="Isochorismatase-like_dom"/>
</dbReference>
<keyword evidence="2" id="KW-0378">Hydrolase</keyword>
<reference evidence="4" key="1">
    <citation type="submission" date="2020-05" db="EMBL/GenBank/DDBJ databases">
        <title>Mycena genomes resolve the evolution of fungal bioluminescence.</title>
        <authorList>
            <person name="Tsai I.J."/>
        </authorList>
    </citation>
    <scope>NUCLEOTIDE SEQUENCE</scope>
    <source>
        <strain evidence="4">160909Yilan</strain>
    </source>
</reference>
<accession>A0A8H6XIE0</accession>
<dbReference type="AlphaFoldDB" id="A0A8H6XIE0"/>
<dbReference type="GO" id="GO:0016787">
    <property type="term" value="F:hydrolase activity"/>
    <property type="evidence" value="ECO:0007669"/>
    <property type="project" value="UniProtKB-KW"/>
</dbReference>
<comment type="similarity">
    <text evidence="1">Belongs to the isochorismatase family.</text>
</comment>
<dbReference type="Pfam" id="PF00857">
    <property type="entry name" value="Isochorismatase"/>
    <property type="match status" value="1"/>
</dbReference>
<proteinExistence type="inferred from homology"/>
<organism evidence="4 5">
    <name type="scientific">Mycena sanguinolenta</name>
    <dbReference type="NCBI Taxonomy" id="230812"/>
    <lineage>
        <taxon>Eukaryota</taxon>
        <taxon>Fungi</taxon>
        <taxon>Dikarya</taxon>
        <taxon>Basidiomycota</taxon>
        <taxon>Agaricomycotina</taxon>
        <taxon>Agaricomycetes</taxon>
        <taxon>Agaricomycetidae</taxon>
        <taxon>Agaricales</taxon>
        <taxon>Marasmiineae</taxon>
        <taxon>Mycenaceae</taxon>
        <taxon>Mycena</taxon>
    </lineage>
</organism>
<comment type="caution">
    <text evidence="4">The sequence shown here is derived from an EMBL/GenBank/DDBJ whole genome shotgun (WGS) entry which is preliminary data.</text>
</comment>